<feature type="compositionally biased region" description="Basic and acidic residues" evidence="6">
    <location>
        <begin position="169"/>
        <end position="188"/>
    </location>
</feature>
<dbReference type="EMBL" id="JBHSTM010000008">
    <property type="protein sequence ID" value="MFC6425835.1"/>
    <property type="molecule type" value="Genomic_DNA"/>
</dbReference>
<dbReference type="HAMAP" id="MF_00080">
    <property type="entry name" value="IF_3"/>
    <property type="match status" value="1"/>
</dbReference>
<dbReference type="RefSeq" id="WP_204810491.1">
    <property type="nucleotide sequence ID" value="NZ_JBFBIZ010000003.1"/>
</dbReference>
<dbReference type="InterPro" id="IPR019814">
    <property type="entry name" value="Translation_initiation_fac_3_N"/>
</dbReference>
<comment type="similarity">
    <text evidence="1 4">Belongs to the IF-3 family.</text>
</comment>
<evidence type="ECO:0000256" key="5">
    <source>
        <dbReference type="NCBIfam" id="TIGR00168"/>
    </source>
</evidence>
<dbReference type="PANTHER" id="PTHR10938:SF0">
    <property type="entry name" value="TRANSLATION INITIATION FACTOR IF-3, MITOCHONDRIAL"/>
    <property type="match status" value="1"/>
</dbReference>
<feature type="region of interest" description="Disordered" evidence="6">
    <location>
        <begin position="226"/>
        <end position="317"/>
    </location>
</feature>
<dbReference type="InterPro" id="IPR036787">
    <property type="entry name" value="T_IF-3_N_sf"/>
</dbReference>
<keyword evidence="3 4" id="KW-0648">Protein biosynthesis</keyword>
<evidence type="ECO:0000256" key="6">
    <source>
        <dbReference type="SAM" id="MobiDB-lite"/>
    </source>
</evidence>
<protein>
    <recommendedName>
        <fullName evidence="4 5">Translation initiation factor IF-3</fullName>
    </recommendedName>
</protein>
<comment type="caution">
    <text evidence="9">The sequence shown here is derived from an EMBL/GenBank/DDBJ whole genome shotgun (WGS) entry which is preliminary data.</text>
</comment>
<evidence type="ECO:0000259" key="7">
    <source>
        <dbReference type="Pfam" id="PF00707"/>
    </source>
</evidence>
<proteinExistence type="inferred from homology"/>
<comment type="subcellular location">
    <subcellularLocation>
        <location evidence="4">Cytoplasm</location>
    </subcellularLocation>
</comment>
<dbReference type="Pfam" id="PF00707">
    <property type="entry name" value="IF3_C"/>
    <property type="match status" value="1"/>
</dbReference>
<feature type="domain" description="Translation initiation factor 3 C-terminal" evidence="7">
    <location>
        <begin position="83"/>
        <end position="166"/>
    </location>
</feature>
<feature type="compositionally biased region" description="Low complexity" evidence="6">
    <location>
        <begin position="246"/>
        <end position="277"/>
    </location>
</feature>
<dbReference type="InterPro" id="IPR001288">
    <property type="entry name" value="Translation_initiation_fac_3"/>
</dbReference>
<dbReference type="SUPFAM" id="SSF55200">
    <property type="entry name" value="Translation initiation factor IF3, C-terminal domain"/>
    <property type="match status" value="1"/>
</dbReference>
<evidence type="ECO:0000259" key="8">
    <source>
        <dbReference type="Pfam" id="PF05198"/>
    </source>
</evidence>
<keyword evidence="4" id="KW-0963">Cytoplasm</keyword>
<comment type="function">
    <text evidence="4">IF-3 binds to the 30S ribosomal subunit and shifts the equilibrium between 70S ribosomes and their 50S and 30S subunits in favor of the free subunits, thus enhancing the availability of 30S subunits on which protein synthesis initiation begins.</text>
</comment>
<feature type="domain" description="Translation initiation factor 3 N-terminal" evidence="8">
    <location>
        <begin position="6"/>
        <end position="75"/>
    </location>
</feature>
<keyword evidence="10" id="KW-1185">Reference proteome</keyword>
<gene>
    <name evidence="4 9" type="primary">infC</name>
    <name evidence="9" type="ORF">ACFP71_13430</name>
</gene>
<evidence type="ECO:0000313" key="10">
    <source>
        <dbReference type="Proteomes" id="UP001596305"/>
    </source>
</evidence>
<evidence type="ECO:0000256" key="3">
    <source>
        <dbReference type="ARBA" id="ARBA00022917"/>
    </source>
</evidence>
<dbReference type="NCBIfam" id="TIGR00168">
    <property type="entry name" value="infC"/>
    <property type="match status" value="1"/>
</dbReference>
<accession>A0ABW1XFK7</accession>
<dbReference type="Gene3D" id="3.10.20.80">
    <property type="entry name" value="Translation initiation factor 3 (IF-3), N-terminal domain"/>
    <property type="match status" value="1"/>
</dbReference>
<evidence type="ECO:0000256" key="4">
    <source>
        <dbReference type="HAMAP-Rule" id="MF_00080"/>
    </source>
</evidence>
<reference evidence="10" key="1">
    <citation type="journal article" date="2019" name="Int. J. Syst. Evol. Microbiol.">
        <title>The Global Catalogue of Microorganisms (GCM) 10K type strain sequencing project: providing services to taxonomists for standard genome sequencing and annotation.</title>
        <authorList>
            <consortium name="The Broad Institute Genomics Platform"/>
            <consortium name="The Broad Institute Genome Sequencing Center for Infectious Disease"/>
            <person name="Wu L."/>
            <person name="Ma J."/>
        </authorList>
    </citation>
    <scope>NUCLEOTIDE SEQUENCE [LARGE SCALE GENOMIC DNA]</scope>
    <source>
        <strain evidence="10">CCUG 47105</strain>
    </source>
</reference>
<feature type="compositionally biased region" description="Low complexity" evidence="6">
    <location>
        <begin position="226"/>
        <end position="238"/>
    </location>
</feature>
<dbReference type="Proteomes" id="UP001596305">
    <property type="component" value="Unassembled WGS sequence"/>
</dbReference>
<dbReference type="InterPro" id="IPR019815">
    <property type="entry name" value="Translation_initiation_fac_3_C"/>
</dbReference>
<evidence type="ECO:0000256" key="1">
    <source>
        <dbReference type="ARBA" id="ARBA00005439"/>
    </source>
</evidence>
<keyword evidence="2 4" id="KW-0396">Initiation factor</keyword>
<sequence>MSEPRINDRIRVPEVRLVGPGGEQVGVVRIEVALSLAQDADLDLVEVAPDARPPVCKLMDYGKFKYESDMKAREARRNQANTVLKEIRFRLKIDPHDYGTKKGHVERFLAAGDKVKVMIMFRGREQSRPEMGVRLLQRLADDVAELGFIESMPKQDGRNMVMVLGPVKKKAEAKSEQRKRAQEAEPRPTKSAAKPAPVEVSEEPADGDDVPFEVQVAEAAELVASAEAAAAAKAAAAPEPAPAPAAAPVAAPKAAPRAAAPKAAAPKAAAPAATPKPATAPKPVAVPKPAAMPKPPAPRPAPKPSSASKPKPGGKPS</sequence>
<feature type="compositionally biased region" description="Acidic residues" evidence="6">
    <location>
        <begin position="200"/>
        <end position="211"/>
    </location>
</feature>
<dbReference type="Gene3D" id="3.30.110.10">
    <property type="entry name" value="Translation initiation factor 3 (IF-3), C-terminal domain"/>
    <property type="match status" value="1"/>
</dbReference>
<feature type="compositionally biased region" description="Pro residues" evidence="6">
    <location>
        <begin position="278"/>
        <end position="303"/>
    </location>
</feature>
<organism evidence="9 10">
    <name type="scientific">Oerskovia paurometabola</name>
    <dbReference type="NCBI Taxonomy" id="162170"/>
    <lineage>
        <taxon>Bacteria</taxon>
        <taxon>Bacillati</taxon>
        <taxon>Actinomycetota</taxon>
        <taxon>Actinomycetes</taxon>
        <taxon>Micrococcales</taxon>
        <taxon>Cellulomonadaceae</taxon>
        <taxon>Oerskovia</taxon>
    </lineage>
</organism>
<name>A0ABW1XFK7_9CELL</name>
<evidence type="ECO:0000256" key="2">
    <source>
        <dbReference type="ARBA" id="ARBA00022540"/>
    </source>
</evidence>
<feature type="region of interest" description="Disordered" evidence="6">
    <location>
        <begin position="169"/>
        <end position="214"/>
    </location>
</feature>
<dbReference type="SUPFAM" id="SSF54364">
    <property type="entry name" value="Translation initiation factor IF3, N-terminal domain"/>
    <property type="match status" value="1"/>
</dbReference>
<comment type="subunit">
    <text evidence="4">Monomer.</text>
</comment>
<dbReference type="PANTHER" id="PTHR10938">
    <property type="entry name" value="TRANSLATION INITIATION FACTOR IF-3"/>
    <property type="match status" value="1"/>
</dbReference>
<dbReference type="GO" id="GO:0003743">
    <property type="term" value="F:translation initiation factor activity"/>
    <property type="evidence" value="ECO:0007669"/>
    <property type="project" value="UniProtKB-KW"/>
</dbReference>
<dbReference type="InterPro" id="IPR036788">
    <property type="entry name" value="T_IF-3_C_sf"/>
</dbReference>
<dbReference type="Pfam" id="PF05198">
    <property type="entry name" value="IF3_N"/>
    <property type="match status" value="1"/>
</dbReference>
<evidence type="ECO:0000313" key="9">
    <source>
        <dbReference type="EMBL" id="MFC6425835.1"/>
    </source>
</evidence>